<dbReference type="Proteomes" id="UP000193427">
    <property type="component" value="Chromosome"/>
</dbReference>
<name>A0A1W6LCQ4_9BURK</name>
<dbReference type="KEGG" id="rgu:A4W93_20195"/>
<accession>A0A1W6LCQ4</accession>
<dbReference type="AlphaFoldDB" id="A0A1W6LCQ4"/>
<gene>
    <name evidence="1" type="ORF">A4W93_20195</name>
</gene>
<protein>
    <submittedName>
        <fullName evidence="1">Uncharacterized protein</fullName>
    </submittedName>
</protein>
<reference evidence="1 2" key="1">
    <citation type="submission" date="2016-04" db="EMBL/GenBank/DDBJ databases">
        <title>Complete genome sequence of natural rubber-degrading, novel Gram-negative bacterium, Rhizobacter gummiphilus strain NS21.</title>
        <authorList>
            <person name="Tabata M."/>
            <person name="Kasai D."/>
            <person name="Fukuda M."/>
        </authorList>
    </citation>
    <scope>NUCLEOTIDE SEQUENCE [LARGE SCALE GENOMIC DNA]</scope>
    <source>
        <strain evidence="1 2">NS21</strain>
    </source>
</reference>
<organism evidence="1 2">
    <name type="scientific">Piscinibacter gummiphilus</name>
    <dbReference type="NCBI Taxonomy" id="946333"/>
    <lineage>
        <taxon>Bacteria</taxon>
        <taxon>Pseudomonadati</taxon>
        <taxon>Pseudomonadota</taxon>
        <taxon>Betaproteobacteria</taxon>
        <taxon>Burkholderiales</taxon>
        <taxon>Sphaerotilaceae</taxon>
        <taxon>Piscinibacter</taxon>
    </lineage>
</organism>
<dbReference type="STRING" id="946333.A4W93_20195"/>
<dbReference type="EMBL" id="CP015118">
    <property type="protein sequence ID" value="ARN22032.1"/>
    <property type="molecule type" value="Genomic_DNA"/>
</dbReference>
<dbReference type="Gene3D" id="1.10.10.10">
    <property type="entry name" value="Winged helix-like DNA-binding domain superfamily/Winged helix DNA-binding domain"/>
    <property type="match status" value="1"/>
</dbReference>
<proteinExistence type="predicted"/>
<keyword evidence="2" id="KW-1185">Reference proteome</keyword>
<evidence type="ECO:0000313" key="2">
    <source>
        <dbReference type="Proteomes" id="UP000193427"/>
    </source>
</evidence>
<evidence type="ECO:0000313" key="1">
    <source>
        <dbReference type="EMBL" id="ARN22032.1"/>
    </source>
</evidence>
<dbReference type="SUPFAM" id="SSF46785">
    <property type="entry name" value="Winged helix' DNA-binding domain"/>
    <property type="match status" value="1"/>
</dbReference>
<sequence length="87" mass="9403">MPRPLDELETAVLARLAELDTGDGVPLTRLAKQLDQRVAVLIRTFTMLSDARLGGVAGPGYARLAEDEGRWRAWITPAGRTTVEASA</sequence>
<dbReference type="InterPro" id="IPR036388">
    <property type="entry name" value="WH-like_DNA-bd_sf"/>
</dbReference>
<dbReference type="InterPro" id="IPR036390">
    <property type="entry name" value="WH_DNA-bd_sf"/>
</dbReference>
<dbReference type="OrthoDB" id="9154249at2"/>
<dbReference type="RefSeq" id="WP_085752328.1">
    <property type="nucleotide sequence ID" value="NZ_BSPR01000006.1"/>
</dbReference>